<feature type="domain" description="CBS" evidence="13">
    <location>
        <begin position="223"/>
        <end position="282"/>
    </location>
</feature>
<dbReference type="GO" id="GO:0005886">
    <property type="term" value="C:plasma membrane"/>
    <property type="evidence" value="ECO:0007669"/>
    <property type="project" value="UniProtKB-SubCell"/>
</dbReference>
<dbReference type="InterPro" id="IPR000644">
    <property type="entry name" value="CBS_dom"/>
</dbReference>
<evidence type="ECO:0000256" key="1">
    <source>
        <dbReference type="ARBA" id="ARBA00004651"/>
    </source>
</evidence>
<reference evidence="15 16" key="1">
    <citation type="submission" date="2016-06" db="EMBL/GenBank/DDBJ databases">
        <title>Complete genome sequence of a saline-alkali tolerant type strain Dietzia timorensis ID05-A0528T.</title>
        <authorList>
            <person name="Wu X."/>
        </authorList>
    </citation>
    <scope>NUCLEOTIDE SEQUENCE [LARGE SCALE GENOMIC DNA]</scope>
    <source>
        <strain evidence="15 16">ID05-A0528</strain>
    </source>
</reference>
<feature type="transmembrane region" description="Helical" evidence="12">
    <location>
        <begin position="59"/>
        <end position="81"/>
    </location>
</feature>
<organism evidence="15 16">
    <name type="scientific">Dietzia timorensis</name>
    <dbReference type="NCBI Taxonomy" id="499555"/>
    <lineage>
        <taxon>Bacteria</taxon>
        <taxon>Bacillati</taxon>
        <taxon>Actinomycetota</taxon>
        <taxon>Actinomycetes</taxon>
        <taxon>Mycobacteriales</taxon>
        <taxon>Dietziaceae</taxon>
        <taxon>Dietzia</taxon>
    </lineage>
</organism>
<accession>A0A173LM23</accession>
<feature type="transmembrane region" description="Helical" evidence="12">
    <location>
        <begin position="102"/>
        <end position="122"/>
    </location>
</feature>
<dbReference type="SUPFAM" id="SSF56176">
    <property type="entry name" value="FAD-binding/transporter-associated domain-like"/>
    <property type="match status" value="1"/>
</dbReference>
<sequence>MTIAWQLLSVLAFFALTLGTAFFVAAEFSLAALEKSGIDTRAESGDARDRAVQSAHRKLSLQLSACQVGITITTLITGYLAEPLIAKLLEPLMEAVGLPESTAIVISLGLALVIASYLSMVIGELVPKNMAITNPTATSRFVALPLLGFSKVFGFLIRAMDNSANAIVRKLGVKPGDEHAARSSSELEALVRNSAREGALDNDTAVILERSLSFGELSAEDIMTPRSTVVTLGSDDSISDLVRTAVDSGFSRFPVTAQGLDETIGMVHVKQALAHPVDEHESIPLSSIVRPVHRVPDSLDGDSVLTRIRSEGAQMLLVIDEYGGVAGLVTLEDVVEEIVGEVVDEYDDASEGRPIYRRGAWWESTGLARLDEVSRETGYHAPNGPYETLAGLVIFALGRMPEAGDVVDLPSDQSTISDELDAGHFQVWQARVTKMDGRRIDQLTIGPNVAASTPAAANENEEGQR</sequence>
<dbReference type="Proteomes" id="UP000186104">
    <property type="component" value="Chromosome"/>
</dbReference>
<evidence type="ECO:0000256" key="9">
    <source>
        <dbReference type="PROSITE-ProRule" id="PRU00703"/>
    </source>
</evidence>
<dbReference type="RefSeq" id="WP_414836049.1">
    <property type="nucleotide sequence ID" value="NZ_CP015961.1"/>
</dbReference>
<dbReference type="InterPro" id="IPR044751">
    <property type="entry name" value="Ion_transp-like_CBS"/>
</dbReference>
<evidence type="ECO:0000256" key="12">
    <source>
        <dbReference type="SAM" id="Phobius"/>
    </source>
</evidence>
<dbReference type="InterPro" id="IPR051676">
    <property type="entry name" value="UPF0053_domain"/>
</dbReference>
<evidence type="ECO:0000259" key="13">
    <source>
        <dbReference type="PROSITE" id="PS51371"/>
    </source>
</evidence>
<feature type="transmembrane region" description="Helical" evidence="12">
    <location>
        <begin position="142"/>
        <end position="160"/>
    </location>
</feature>
<evidence type="ECO:0000256" key="10">
    <source>
        <dbReference type="PROSITE-ProRule" id="PRU01193"/>
    </source>
</evidence>
<name>A0A173LM23_9ACTN</name>
<feature type="domain" description="CNNM transmembrane" evidence="14">
    <location>
        <begin position="2"/>
        <end position="204"/>
    </location>
</feature>
<evidence type="ECO:0000259" key="14">
    <source>
        <dbReference type="PROSITE" id="PS51846"/>
    </source>
</evidence>
<evidence type="ECO:0000256" key="4">
    <source>
        <dbReference type="ARBA" id="ARBA00022692"/>
    </source>
</evidence>
<feature type="region of interest" description="Disordered" evidence="11">
    <location>
        <begin position="445"/>
        <end position="465"/>
    </location>
</feature>
<evidence type="ECO:0000256" key="7">
    <source>
        <dbReference type="ARBA" id="ARBA00023122"/>
    </source>
</evidence>
<comment type="subcellular location">
    <subcellularLocation>
        <location evidence="1">Cell membrane</location>
        <topology evidence="1">Multi-pass membrane protein</topology>
    </subcellularLocation>
</comment>
<dbReference type="InterPro" id="IPR002550">
    <property type="entry name" value="CNNM"/>
</dbReference>
<evidence type="ECO:0000256" key="5">
    <source>
        <dbReference type="ARBA" id="ARBA00022737"/>
    </source>
</evidence>
<keyword evidence="7 9" id="KW-0129">CBS domain</keyword>
<dbReference type="CDD" id="cd04590">
    <property type="entry name" value="CBS_pair_CorC_HlyC_assoc"/>
    <property type="match status" value="1"/>
</dbReference>
<dbReference type="GO" id="GO:0050660">
    <property type="term" value="F:flavin adenine dinucleotide binding"/>
    <property type="evidence" value="ECO:0007669"/>
    <property type="project" value="InterPro"/>
</dbReference>
<dbReference type="InterPro" id="IPR016169">
    <property type="entry name" value="FAD-bd_PCMH_sub2"/>
</dbReference>
<evidence type="ECO:0000256" key="6">
    <source>
        <dbReference type="ARBA" id="ARBA00022989"/>
    </source>
</evidence>
<dbReference type="Pfam" id="PF01595">
    <property type="entry name" value="CNNM"/>
    <property type="match status" value="1"/>
</dbReference>
<keyword evidence="4 10" id="KW-0812">Transmembrane</keyword>
<dbReference type="Pfam" id="PF03471">
    <property type="entry name" value="CorC_HlyC"/>
    <property type="match status" value="1"/>
</dbReference>
<keyword evidence="6 10" id="KW-1133">Transmembrane helix</keyword>
<protein>
    <submittedName>
        <fullName evidence="15">UPF0053 protein</fullName>
    </submittedName>
</protein>
<dbReference type="PANTHER" id="PTHR43099:SF6">
    <property type="entry name" value="UPF0053 PROTEIN RV1842C"/>
    <property type="match status" value="1"/>
</dbReference>
<keyword evidence="5" id="KW-0677">Repeat</keyword>
<dbReference type="InterPro" id="IPR046342">
    <property type="entry name" value="CBS_dom_sf"/>
</dbReference>
<feature type="domain" description="CBS" evidence="13">
    <location>
        <begin position="288"/>
        <end position="345"/>
    </location>
</feature>
<proteinExistence type="inferred from homology"/>
<comment type="similarity">
    <text evidence="2">Belongs to the UPF0053 family.</text>
</comment>
<dbReference type="KEGG" id="dtm:BJL86_1570"/>
<dbReference type="STRING" id="499555.BJL86_1570"/>
<dbReference type="AlphaFoldDB" id="A0A173LM23"/>
<evidence type="ECO:0000313" key="16">
    <source>
        <dbReference type="Proteomes" id="UP000186104"/>
    </source>
</evidence>
<keyword evidence="3" id="KW-1003">Cell membrane</keyword>
<keyword evidence="16" id="KW-1185">Reference proteome</keyword>
<evidence type="ECO:0000256" key="8">
    <source>
        <dbReference type="ARBA" id="ARBA00023136"/>
    </source>
</evidence>
<dbReference type="EMBL" id="CP015961">
    <property type="protein sequence ID" value="ANI92347.1"/>
    <property type="molecule type" value="Genomic_DNA"/>
</dbReference>
<keyword evidence="8 10" id="KW-0472">Membrane</keyword>
<dbReference type="Gene3D" id="3.10.580.10">
    <property type="entry name" value="CBS-domain"/>
    <property type="match status" value="1"/>
</dbReference>
<evidence type="ECO:0000256" key="3">
    <source>
        <dbReference type="ARBA" id="ARBA00022475"/>
    </source>
</evidence>
<dbReference type="PROSITE" id="PS51846">
    <property type="entry name" value="CNNM"/>
    <property type="match status" value="1"/>
</dbReference>
<dbReference type="InterPro" id="IPR036318">
    <property type="entry name" value="FAD-bd_PCMH-like_sf"/>
</dbReference>
<dbReference type="SUPFAM" id="SSF54631">
    <property type="entry name" value="CBS-domain pair"/>
    <property type="match status" value="1"/>
</dbReference>
<dbReference type="PANTHER" id="PTHR43099">
    <property type="entry name" value="UPF0053 PROTEIN YRKA"/>
    <property type="match status" value="1"/>
</dbReference>
<evidence type="ECO:0000313" key="15">
    <source>
        <dbReference type="EMBL" id="ANI92347.1"/>
    </source>
</evidence>
<dbReference type="Pfam" id="PF00571">
    <property type="entry name" value="CBS"/>
    <property type="match status" value="2"/>
</dbReference>
<dbReference type="SMART" id="SM01091">
    <property type="entry name" value="CorC_HlyC"/>
    <property type="match status" value="1"/>
</dbReference>
<dbReference type="InterPro" id="IPR005170">
    <property type="entry name" value="Transptr-assoc_dom"/>
</dbReference>
<gene>
    <name evidence="15" type="ORF">BJL86_1570</name>
</gene>
<evidence type="ECO:0000256" key="2">
    <source>
        <dbReference type="ARBA" id="ARBA00006337"/>
    </source>
</evidence>
<dbReference type="PROSITE" id="PS51371">
    <property type="entry name" value="CBS"/>
    <property type="match status" value="2"/>
</dbReference>
<dbReference type="Gene3D" id="3.30.465.10">
    <property type="match status" value="1"/>
</dbReference>
<evidence type="ECO:0000256" key="11">
    <source>
        <dbReference type="SAM" id="MobiDB-lite"/>
    </source>
</evidence>